<dbReference type="Proteomes" id="UP000190061">
    <property type="component" value="Unassembled WGS sequence"/>
</dbReference>
<dbReference type="PROSITE" id="PS51257">
    <property type="entry name" value="PROKAR_LIPOPROTEIN"/>
    <property type="match status" value="1"/>
</dbReference>
<dbReference type="OrthoDB" id="9797618at2"/>
<reference evidence="15 16" key="1">
    <citation type="submission" date="2017-02" db="EMBL/GenBank/DDBJ databases">
        <authorList>
            <person name="Peterson S.W."/>
        </authorList>
    </citation>
    <scope>NUCLEOTIDE SEQUENCE [LARGE SCALE GENOMIC DNA]</scope>
    <source>
        <strain evidence="15 16">DSM 21749</strain>
    </source>
</reference>
<dbReference type="GO" id="GO:0044874">
    <property type="term" value="P:lipoprotein localization to outer membrane"/>
    <property type="evidence" value="ECO:0007669"/>
    <property type="project" value="UniProtKB-UniRule"/>
</dbReference>
<evidence type="ECO:0000256" key="10">
    <source>
        <dbReference type="ARBA" id="ARBA00023186"/>
    </source>
</evidence>
<protein>
    <recommendedName>
        <fullName evidence="4 13">Outer-membrane lipoprotein LolB</fullName>
    </recommendedName>
</protein>
<evidence type="ECO:0000256" key="7">
    <source>
        <dbReference type="ARBA" id="ARBA00022927"/>
    </source>
</evidence>
<keyword evidence="8 13" id="KW-0472">Membrane</keyword>
<comment type="subcellular location">
    <subcellularLocation>
        <location evidence="1 13">Cell outer membrane</location>
        <topology evidence="1 13">Lipid-anchor</topology>
    </subcellularLocation>
</comment>
<dbReference type="GO" id="GO:0009279">
    <property type="term" value="C:cell outer membrane"/>
    <property type="evidence" value="ECO:0007669"/>
    <property type="project" value="UniProtKB-SubCell"/>
</dbReference>
<evidence type="ECO:0000313" key="15">
    <source>
        <dbReference type="EMBL" id="SKA09862.1"/>
    </source>
</evidence>
<dbReference type="GO" id="GO:0015031">
    <property type="term" value="P:protein transport"/>
    <property type="evidence" value="ECO:0007669"/>
    <property type="project" value="UniProtKB-KW"/>
</dbReference>
<comment type="similarity">
    <text evidence="2 13">Belongs to the LolB family.</text>
</comment>
<feature type="chain" id="PRO_5012007057" description="Outer-membrane lipoprotein LolB" evidence="14">
    <location>
        <begin position="22"/>
        <end position="210"/>
    </location>
</feature>
<organism evidence="15 16">
    <name type="scientific">Lysobacter spongiicola DSM 21749</name>
    <dbReference type="NCBI Taxonomy" id="1122188"/>
    <lineage>
        <taxon>Bacteria</taxon>
        <taxon>Pseudomonadati</taxon>
        <taxon>Pseudomonadota</taxon>
        <taxon>Gammaproteobacteria</taxon>
        <taxon>Lysobacterales</taxon>
        <taxon>Lysobacteraceae</taxon>
        <taxon>Novilysobacter</taxon>
    </lineage>
</organism>
<evidence type="ECO:0000256" key="1">
    <source>
        <dbReference type="ARBA" id="ARBA00004459"/>
    </source>
</evidence>
<evidence type="ECO:0000256" key="14">
    <source>
        <dbReference type="SAM" id="SignalP"/>
    </source>
</evidence>
<evidence type="ECO:0000256" key="2">
    <source>
        <dbReference type="ARBA" id="ARBA00009696"/>
    </source>
</evidence>
<dbReference type="AlphaFoldDB" id="A0A1T4R1D0"/>
<evidence type="ECO:0000256" key="12">
    <source>
        <dbReference type="ARBA" id="ARBA00023288"/>
    </source>
</evidence>
<keyword evidence="16" id="KW-1185">Reference proteome</keyword>
<keyword evidence="6 13" id="KW-0732">Signal</keyword>
<dbReference type="RefSeq" id="WP_078758509.1">
    <property type="nucleotide sequence ID" value="NZ_FUXP01000006.1"/>
</dbReference>
<comment type="function">
    <text evidence="13">Plays a critical role in the incorporation of lipoproteins in the outer membrane after they are released by the LolA protein.</text>
</comment>
<dbReference type="Pfam" id="PF03550">
    <property type="entry name" value="LolB"/>
    <property type="match status" value="1"/>
</dbReference>
<keyword evidence="12 13" id="KW-0449">Lipoprotein</keyword>
<keyword evidence="5 13" id="KW-0813">Transport</keyword>
<sequence length="210" mass="22483">MNLRMAAATVVAGVLLTACGAAPVRPDLGPAERAAAEAAQAEREQRLRAQGEWGLVGRMAVSTDGRGGSGRLTWQQRAPHEFEVELSAPVTRQSWRLSNSPRGALLEGLEGGPRSGIAPALLLQEATGWMIPVDALSDWVRGARAPGMGPARVEFNHEGRPLRIEQGGWEIDYRWPDADAAQTAAGVVLPERLDARSGGARVKLVVDEWL</sequence>
<dbReference type="HAMAP" id="MF_00233">
    <property type="entry name" value="LolB"/>
    <property type="match status" value="1"/>
</dbReference>
<evidence type="ECO:0000256" key="8">
    <source>
        <dbReference type="ARBA" id="ARBA00023136"/>
    </source>
</evidence>
<evidence type="ECO:0000256" key="13">
    <source>
        <dbReference type="HAMAP-Rule" id="MF_00233"/>
    </source>
</evidence>
<comment type="subunit">
    <text evidence="3 13">Monomer.</text>
</comment>
<evidence type="ECO:0000256" key="5">
    <source>
        <dbReference type="ARBA" id="ARBA00022448"/>
    </source>
</evidence>
<dbReference type="CDD" id="cd16326">
    <property type="entry name" value="LolB"/>
    <property type="match status" value="1"/>
</dbReference>
<feature type="signal peptide" evidence="14">
    <location>
        <begin position="1"/>
        <end position="21"/>
    </location>
</feature>
<evidence type="ECO:0000256" key="3">
    <source>
        <dbReference type="ARBA" id="ARBA00011245"/>
    </source>
</evidence>
<evidence type="ECO:0000313" key="16">
    <source>
        <dbReference type="Proteomes" id="UP000190061"/>
    </source>
</evidence>
<name>A0A1T4R1D0_9GAMM</name>
<accession>A0A1T4R1D0</accession>
<keyword evidence="10 13" id="KW-0143">Chaperone</keyword>
<evidence type="ECO:0000256" key="6">
    <source>
        <dbReference type="ARBA" id="ARBA00022729"/>
    </source>
</evidence>
<dbReference type="Gene3D" id="2.50.20.10">
    <property type="entry name" value="Lipoprotein localisation LolA/LolB/LppX"/>
    <property type="match status" value="1"/>
</dbReference>
<evidence type="ECO:0000256" key="9">
    <source>
        <dbReference type="ARBA" id="ARBA00023139"/>
    </source>
</evidence>
<gene>
    <name evidence="13" type="primary">lolB</name>
    <name evidence="15" type="ORF">SAMN02745674_01939</name>
</gene>
<dbReference type="STRING" id="1122188.SAMN02745674_01939"/>
<dbReference type="EMBL" id="FUXP01000006">
    <property type="protein sequence ID" value="SKA09862.1"/>
    <property type="molecule type" value="Genomic_DNA"/>
</dbReference>
<dbReference type="InterPro" id="IPR029046">
    <property type="entry name" value="LolA/LolB/LppX"/>
</dbReference>
<keyword evidence="7 13" id="KW-0653">Protein transport</keyword>
<dbReference type="InterPro" id="IPR004565">
    <property type="entry name" value="OM_lipoprot_LolB"/>
</dbReference>
<proteinExistence type="inferred from homology"/>
<dbReference type="SUPFAM" id="SSF89392">
    <property type="entry name" value="Prokaryotic lipoproteins and lipoprotein localization factors"/>
    <property type="match status" value="1"/>
</dbReference>
<evidence type="ECO:0000256" key="11">
    <source>
        <dbReference type="ARBA" id="ARBA00023237"/>
    </source>
</evidence>
<keyword evidence="11 13" id="KW-0998">Cell outer membrane</keyword>
<dbReference type="NCBIfam" id="TIGR00548">
    <property type="entry name" value="lolB"/>
    <property type="match status" value="1"/>
</dbReference>
<keyword evidence="9 13" id="KW-0564">Palmitate</keyword>
<evidence type="ECO:0000256" key="4">
    <source>
        <dbReference type="ARBA" id="ARBA00016202"/>
    </source>
</evidence>